<accession>A0ABS8PEF5</accession>
<sequence>MLAITLGVVVVALVVGALAVRRRRDGRDAPNSSTYELVDSGAVGFVPGYMPGVRQKAEHYEDAATELVEPPHDRDARIDLEDNTVHVRRGR</sequence>
<dbReference type="EMBL" id="JAJNDB010000006">
    <property type="protein sequence ID" value="MCD2196647.1"/>
    <property type="molecule type" value="Genomic_DNA"/>
</dbReference>
<dbReference type="Proteomes" id="UP001199469">
    <property type="component" value="Unassembled WGS sequence"/>
</dbReference>
<dbReference type="RefSeq" id="WP_230738528.1">
    <property type="nucleotide sequence ID" value="NZ_JAJNDB010000006.1"/>
</dbReference>
<reference evidence="1 2" key="1">
    <citation type="submission" date="2021-11" db="EMBL/GenBank/DDBJ databases">
        <title>Draft genome sequence of Actinomycetospora sp. SF1 isolated from the rhizosphere soil.</title>
        <authorList>
            <person name="Duangmal K."/>
            <person name="Chantavorakit T."/>
        </authorList>
    </citation>
    <scope>NUCLEOTIDE SEQUENCE [LARGE SCALE GENOMIC DNA]</scope>
    <source>
        <strain evidence="1 2">TBRC 5722</strain>
    </source>
</reference>
<gene>
    <name evidence="1" type="ORF">LQ327_25055</name>
</gene>
<proteinExistence type="predicted"/>
<organism evidence="1 2">
    <name type="scientific">Actinomycetospora endophytica</name>
    <dbReference type="NCBI Taxonomy" id="2291215"/>
    <lineage>
        <taxon>Bacteria</taxon>
        <taxon>Bacillati</taxon>
        <taxon>Actinomycetota</taxon>
        <taxon>Actinomycetes</taxon>
        <taxon>Pseudonocardiales</taxon>
        <taxon>Pseudonocardiaceae</taxon>
        <taxon>Actinomycetospora</taxon>
    </lineage>
</organism>
<evidence type="ECO:0000313" key="2">
    <source>
        <dbReference type="Proteomes" id="UP001199469"/>
    </source>
</evidence>
<comment type="caution">
    <text evidence="1">The sequence shown here is derived from an EMBL/GenBank/DDBJ whole genome shotgun (WGS) entry which is preliminary data.</text>
</comment>
<name>A0ABS8PEF5_9PSEU</name>
<evidence type="ECO:0000313" key="1">
    <source>
        <dbReference type="EMBL" id="MCD2196647.1"/>
    </source>
</evidence>
<evidence type="ECO:0008006" key="3">
    <source>
        <dbReference type="Google" id="ProtNLM"/>
    </source>
</evidence>
<keyword evidence="2" id="KW-1185">Reference proteome</keyword>
<protein>
    <recommendedName>
        <fullName evidence="3">Secreted protein</fullName>
    </recommendedName>
</protein>